<protein>
    <submittedName>
        <fullName evidence="1">CLIP-associated protein</fullName>
    </submittedName>
</protein>
<comment type="caution">
    <text evidence="1">The sequence shown here is derived from an EMBL/GenBank/DDBJ whole genome shotgun (WGS) entry which is preliminary data.</text>
</comment>
<name>A0A392Q1Y4_9FABA</name>
<dbReference type="AlphaFoldDB" id="A0A392Q1Y4"/>
<dbReference type="InterPro" id="IPR011989">
    <property type="entry name" value="ARM-like"/>
</dbReference>
<proteinExistence type="predicted"/>
<evidence type="ECO:0000313" key="2">
    <source>
        <dbReference type="Proteomes" id="UP000265520"/>
    </source>
</evidence>
<dbReference type="EMBL" id="LXQA010106084">
    <property type="protein sequence ID" value="MCI17576.1"/>
    <property type="molecule type" value="Genomic_DNA"/>
</dbReference>
<feature type="non-terminal residue" evidence="1">
    <location>
        <position position="1"/>
    </location>
</feature>
<sequence>EGDVTEKPIDPVKVYSDKELIREIEKIASILVPEKDWSVRIAAMQRIEGLVLG</sequence>
<organism evidence="1 2">
    <name type="scientific">Trifolium medium</name>
    <dbReference type="NCBI Taxonomy" id="97028"/>
    <lineage>
        <taxon>Eukaryota</taxon>
        <taxon>Viridiplantae</taxon>
        <taxon>Streptophyta</taxon>
        <taxon>Embryophyta</taxon>
        <taxon>Tracheophyta</taxon>
        <taxon>Spermatophyta</taxon>
        <taxon>Magnoliopsida</taxon>
        <taxon>eudicotyledons</taxon>
        <taxon>Gunneridae</taxon>
        <taxon>Pentapetalae</taxon>
        <taxon>rosids</taxon>
        <taxon>fabids</taxon>
        <taxon>Fabales</taxon>
        <taxon>Fabaceae</taxon>
        <taxon>Papilionoideae</taxon>
        <taxon>50 kb inversion clade</taxon>
        <taxon>NPAAA clade</taxon>
        <taxon>Hologalegina</taxon>
        <taxon>IRL clade</taxon>
        <taxon>Trifolieae</taxon>
        <taxon>Trifolium</taxon>
    </lineage>
</organism>
<evidence type="ECO:0000313" key="1">
    <source>
        <dbReference type="EMBL" id="MCI17576.1"/>
    </source>
</evidence>
<keyword evidence="2" id="KW-1185">Reference proteome</keyword>
<dbReference type="Proteomes" id="UP000265520">
    <property type="component" value="Unassembled WGS sequence"/>
</dbReference>
<feature type="non-terminal residue" evidence="1">
    <location>
        <position position="53"/>
    </location>
</feature>
<accession>A0A392Q1Y4</accession>
<dbReference type="Gene3D" id="1.25.10.10">
    <property type="entry name" value="Leucine-rich Repeat Variant"/>
    <property type="match status" value="1"/>
</dbReference>
<reference evidence="1 2" key="1">
    <citation type="journal article" date="2018" name="Front. Plant Sci.">
        <title>Red Clover (Trifolium pratense) and Zigzag Clover (T. medium) - A Picture of Genomic Similarities and Differences.</title>
        <authorList>
            <person name="Dluhosova J."/>
            <person name="Istvanek J."/>
            <person name="Nedelnik J."/>
            <person name="Repkova J."/>
        </authorList>
    </citation>
    <scope>NUCLEOTIDE SEQUENCE [LARGE SCALE GENOMIC DNA]</scope>
    <source>
        <strain evidence="2">cv. 10/8</strain>
        <tissue evidence="1">Leaf</tissue>
    </source>
</reference>